<proteinExistence type="predicted"/>
<dbReference type="Proteomes" id="UP000663824">
    <property type="component" value="Unassembled WGS sequence"/>
</dbReference>
<evidence type="ECO:0000313" key="1">
    <source>
        <dbReference type="EMBL" id="CAF1996098.1"/>
    </source>
</evidence>
<organism evidence="1 2">
    <name type="scientific">Rotaria magnacalcarata</name>
    <dbReference type="NCBI Taxonomy" id="392030"/>
    <lineage>
        <taxon>Eukaryota</taxon>
        <taxon>Metazoa</taxon>
        <taxon>Spiralia</taxon>
        <taxon>Gnathifera</taxon>
        <taxon>Rotifera</taxon>
        <taxon>Eurotatoria</taxon>
        <taxon>Bdelloidea</taxon>
        <taxon>Philodinida</taxon>
        <taxon>Philodinidae</taxon>
        <taxon>Rotaria</taxon>
    </lineage>
</organism>
<dbReference type="AlphaFoldDB" id="A0A816MGG5"/>
<comment type="caution">
    <text evidence="1">The sequence shown here is derived from an EMBL/GenBank/DDBJ whole genome shotgun (WGS) entry which is preliminary data.</text>
</comment>
<gene>
    <name evidence="1" type="ORF">MBJ925_LOCUS8014</name>
</gene>
<name>A0A816MGG5_9BILA</name>
<evidence type="ECO:0000313" key="2">
    <source>
        <dbReference type="Proteomes" id="UP000663824"/>
    </source>
</evidence>
<dbReference type="EMBL" id="CAJNRE010002891">
    <property type="protein sequence ID" value="CAF1996098.1"/>
    <property type="molecule type" value="Genomic_DNA"/>
</dbReference>
<evidence type="ECO:0008006" key="3">
    <source>
        <dbReference type="Google" id="ProtNLM"/>
    </source>
</evidence>
<reference evidence="1" key="1">
    <citation type="submission" date="2021-02" db="EMBL/GenBank/DDBJ databases">
        <authorList>
            <person name="Nowell W R."/>
        </authorList>
    </citation>
    <scope>NUCLEOTIDE SEQUENCE</scope>
</reference>
<accession>A0A816MGG5</accession>
<protein>
    <recommendedName>
        <fullName evidence="3">Mono(ADP-ribosyl)transferase</fullName>
    </recommendedName>
</protein>
<dbReference type="SUPFAM" id="SSF56399">
    <property type="entry name" value="ADP-ribosylation"/>
    <property type="match status" value="1"/>
</dbReference>
<sequence>MILGDFHIDIGQDGEKADRLLKGMDSCCHGPVVLDSNTLLRSDRTIDYAATIGVDLTIQAYEGNTTSDHNSLLGVMVGDKTSADGGSRTIWSVFTLMLSYIFNYWGKEWNTESYNITYERFISLLTLFKTRCQQHFKLNHARPSIPQNHVKLLAQSRSLAFKAKRKGDIELRKEARRLRNLACFELKKFQKEQLAKQLKERHLSGETSRLFWGKTKRYFHPVSSSLRGFLSPCEEIIKGSQIMANMTAGHYERLFEAPVVIRHTPYVDASPVQLENAAEPIPTVTYPEIVNILRSRKKEKCLDIHELSPFILNKIPQNYWHLLVQLYKYSFTEGYILKKFKEVRGVYNNFELLKIDLTNAVENFLKCERMIPELFNTNNKAFTMNILRNDLWLIRLLYVLIHQEPPANSKEDFVHMFSLYYKGNSSKEEELKTFSDTYNSSNVVYWYTENTFIFSVFNQALRERNIPIICAYHFFIYDLYQHIERAHQLFNKTTSSMHVYWGQIMNKMEIERIKDSNKFDLRLSNSSMLSTSLDHTAASAFIEGYKPNDDYHGVLFEIECNTNLISRPFVEVSKES</sequence>